<protein>
    <recommendedName>
        <fullName evidence="3">Lipoprotein</fullName>
    </recommendedName>
</protein>
<accession>A0A2D0KL57</accession>
<evidence type="ECO:0000313" key="2">
    <source>
        <dbReference type="Proteomes" id="UP000222366"/>
    </source>
</evidence>
<dbReference type="AlphaFoldDB" id="A0A2D0KL57"/>
<comment type="caution">
    <text evidence="1">The sequence shown here is derived from an EMBL/GenBank/DDBJ whole genome shotgun (WGS) entry which is preliminary data.</text>
</comment>
<dbReference type="Proteomes" id="UP000222366">
    <property type="component" value="Unassembled WGS sequence"/>
</dbReference>
<name>A0A2D0KL57_9GAMM</name>
<organism evidence="1 2">
    <name type="scientific">Xenorhabdus stockiae</name>
    <dbReference type="NCBI Taxonomy" id="351614"/>
    <lineage>
        <taxon>Bacteria</taxon>
        <taxon>Pseudomonadati</taxon>
        <taxon>Pseudomonadota</taxon>
        <taxon>Gammaproteobacteria</taxon>
        <taxon>Enterobacterales</taxon>
        <taxon>Morganellaceae</taxon>
        <taxon>Xenorhabdus</taxon>
    </lineage>
</organism>
<dbReference type="PROSITE" id="PS51257">
    <property type="entry name" value="PROKAR_LIPOPROTEIN"/>
    <property type="match status" value="1"/>
</dbReference>
<sequence>MRLIFILFAVLSLMGCNKRPDAPFGLEWGQNINSLAELKLKKFKCTEKQDIQEQKITECTFRNVPEAAEWIDIYSASFINDQLVEINAYMSSRNGYGDNDSSSFNIKFNKAISDLSREYGKPVEQSDVSITCDNEDNCDGYRAEYKKDGIKIDMSIHKMPFSSDLTMMINYKPEK</sequence>
<dbReference type="EMBL" id="NJAJ01000036">
    <property type="protein sequence ID" value="PHM64126.1"/>
    <property type="molecule type" value="Genomic_DNA"/>
</dbReference>
<evidence type="ECO:0008006" key="3">
    <source>
        <dbReference type="Google" id="ProtNLM"/>
    </source>
</evidence>
<dbReference type="RefSeq" id="WP_099125765.1">
    <property type="nucleotide sequence ID" value="NZ_CAWNRH010000111.1"/>
</dbReference>
<keyword evidence="2" id="KW-1185">Reference proteome</keyword>
<proteinExistence type="predicted"/>
<evidence type="ECO:0000313" key="1">
    <source>
        <dbReference type="EMBL" id="PHM64126.1"/>
    </source>
</evidence>
<reference evidence="1 2" key="1">
    <citation type="journal article" date="2017" name="Nat. Microbiol.">
        <title>Natural product diversity associated with the nematode symbionts Photorhabdus and Xenorhabdus.</title>
        <authorList>
            <person name="Tobias N.J."/>
            <person name="Wolff H."/>
            <person name="Djahanschiri B."/>
            <person name="Grundmann F."/>
            <person name="Kronenwerth M."/>
            <person name="Shi Y.M."/>
            <person name="Simonyi S."/>
            <person name="Grun P."/>
            <person name="Shapiro-Ilan D."/>
            <person name="Pidot S.J."/>
            <person name="Stinear T.P."/>
            <person name="Ebersberger I."/>
            <person name="Bode H.B."/>
        </authorList>
    </citation>
    <scope>NUCLEOTIDE SEQUENCE [LARGE SCALE GENOMIC DNA]</scope>
    <source>
        <strain evidence="1 2">DSM 17904</strain>
    </source>
</reference>
<gene>
    <name evidence="1" type="ORF">Xsto_03323</name>
</gene>